<evidence type="ECO:0000256" key="6">
    <source>
        <dbReference type="SAM" id="Phobius"/>
    </source>
</evidence>
<dbReference type="PANTHER" id="PTHR23294:SF19">
    <property type="entry name" value="DUF895 DOMAIN MEMBRANE PROTEIN-RELATED"/>
    <property type="match status" value="1"/>
</dbReference>
<feature type="transmembrane region" description="Helical" evidence="6">
    <location>
        <begin position="158"/>
        <end position="179"/>
    </location>
</feature>
<feature type="transmembrane region" description="Helical" evidence="6">
    <location>
        <begin position="31"/>
        <end position="52"/>
    </location>
</feature>
<evidence type="ECO:0000313" key="8">
    <source>
        <dbReference type="Proteomes" id="UP000054337"/>
    </source>
</evidence>
<dbReference type="InterPro" id="IPR036259">
    <property type="entry name" value="MFS_trans_sf"/>
</dbReference>
<dbReference type="PANTHER" id="PTHR23294">
    <property type="entry name" value="ET TRANSLATION PRODUCT-RELATED"/>
    <property type="match status" value="1"/>
</dbReference>
<feature type="transmembrane region" description="Helical" evidence="6">
    <location>
        <begin position="280"/>
        <end position="302"/>
    </location>
</feature>
<evidence type="ECO:0000313" key="7">
    <source>
        <dbReference type="EMBL" id="EUN28896.1"/>
    </source>
</evidence>
<feature type="transmembrane region" description="Helical" evidence="6">
    <location>
        <begin position="314"/>
        <end position="334"/>
    </location>
</feature>
<keyword evidence="3 6" id="KW-1133">Transmembrane helix</keyword>
<dbReference type="SUPFAM" id="SSF103473">
    <property type="entry name" value="MFS general substrate transporter"/>
    <property type="match status" value="1"/>
</dbReference>
<dbReference type="InterPro" id="IPR010291">
    <property type="entry name" value="Ion_channel_UNC-93"/>
</dbReference>
<name>W7ELG9_BIPV3</name>
<feature type="transmembrane region" description="Helical" evidence="6">
    <location>
        <begin position="64"/>
        <end position="83"/>
    </location>
</feature>
<feature type="transmembrane region" description="Helical" evidence="6">
    <location>
        <begin position="354"/>
        <end position="374"/>
    </location>
</feature>
<feature type="region of interest" description="Disordered" evidence="5">
    <location>
        <begin position="1"/>
        <end position="21"/>
    </location>
</feature>
<dbReference type="OrthoDB" id="196103at2759"/>
<dbReference type="GO" id="GO:0016020">
    <property type="term" value="C:membrane"/>
    <property type="evidence" value="ECO:0007669"/>
    <property type="project" value="UniProtKB-SubCell"/>
</dbReference>
<keyword evidence="4 6" id="KW-0472">Membrane</keyword>
<dbReference type="InterPro" id="IPR051617">
    <property type="entry name" value="UNC-93-like_regulator"/>
</dbReference>
<reference evidence="7 8" key="1">
    <citation type="journal article" date="2013" name="PLoS Genet.">
        <title>Comparative genome structure, secondary metabolite, and effector coding capacity across Cochliobolus pathogens.</title>
        <authorList>
            <person name="Condon B.J."/>
            <person name="Leng Y."/>
            <person name="Wu D."/>
            <person name="Bushley K.E."/>
            <person name="Ohm R.A."/>
            <person name="Otillar R."/>
            <person name="Martin J."/>
            <person name="Schackwitz W."/>
            <person name="Grimwood J."/>
            <person name="MohdZainudin N."/>
            <person name="Xue C."/>
            <person name="Wang R."/>
            <person name="Manning V.A."/>
            <person name="Dhillon B."/>
            <person name="Tu Z.J."/>
            <person name="Steffenson B.J."/>
            <person name="Salamov A."/>
            <person name="Sun H."/>
            <person name="Lowry S."/>
            <person name="LaButti K."/>
            <person name="Han J."/>
            <person name="Copeland A."/>
            <person name="Lindquist E."/>
            <person name="Barry K."/>
            <person name="Schmutz J."/>
            <person name="Baker S.E."/>
            <person name="Ciuffetti L.M."/>
            <person name="Grigoriev I.V."/>
            <person name="Zhong S."/>
            <person name="Turgeon B.G."/>
        </authorList>
    </citation>
    <scope>NUCLEOTIDE SEQUENCE [LARGE SCALE GENOMIC DNA]</scope>
    <source>
        <strain evidence="7 8">FI3</strain>
    </source>
</reference>
<comment type="subcellular location">
    <subcellularLocation>
        <location evidence="1">Membrane</location>
        <topology evidence="1">Multi-pass membrane protein</topology>
    </subcellularLocation>
</comment>
<keyword evidence="2 6" id="KW-0812">Transmembrane</keyword>
<accession>W7ELG9</accession>
<evidence type="ECO:0000256" key="3">
    <source>
        <dbReference type="ARBA" id="ARBA00022989"/>
    </source>
</evidence>
<dbReference type="HOGENOM" id="CLU_030884_2_0_1"/>
<feature type="transmembrane region" description="Helical" evidence="6">
    <location>
        <begin position="249"/>
        <end position="274"/>
    </location>
</feature>
<feature type="transmembrane region" description="Helical" evidence="6">
    <location>
        <begin position="90"/>
        <end position="109"/>
    </location>
</feature>
<sequence>MADDHKVSSIESASDVNDGKRDHPVRWYRSTFFNITILGLCNFSAPGIWGAMNSLGAGGAQSPHLVNAGNALTFCLMVVSCYFSSVIVKYIGIKGALIFGTIGYAPYAAALYTNNRFGTEWFIYLGSSLCGISAGVFWMAEAAIAIAYPEPWNKGKALGYWLTYRLGGQILGGAINLGLNSKRDKAGKVTYVVYQVFIALQCIGPVVGCFLNSPDKVERKDGKKVELKIAKDPWFEIKETGRLFFTKKFLLIVLWIGQAVFAEAVFFTYLALWFSVRARALGSFLSGIIAVICGNLLGAYLDRTSIALRIRARTSFFTIATLQGAWWIWATVLATEFRDSRPTYDWVSDGFGRAFAVFIFLTIGFQINYLFLYFVIGNLAENEEEVIRYAALLRGTESAWQAVSYGITSVKVFAEVGAIYWNFALWGVSLWPAWLVIREFGKKLTAIEQVDSGVVVRDTTPEVGK</sequence>
<dbReference type="AlphaFoldDB" id="W7ELG9"/>
<evidence type="ECO:0000256" key="4">
    <source>
        <dbReference type="ARBA" id="ARBA00023136"/>
    </source>
</evidence>
<dbReference type="EMBL" id="KI968717">
    <property type="protein sequence ID" value="EUN28896.1"/>
    <property type="molecule type" value="Genomic_DNA"/>
</dbReference>
<feature type="transmembrane region" description="Helical" evidence="6">
    <location>
        <begin position="121"/>
        <end position="146"/>
    </location>
</feature>
<keyword evidence="8" id="KW-1185">Reference proteome</keyword>
<evidence type="ECO:0000256" key="5">
    <source>
        <dbReference type="SAM" id="MobiDB-lite"/>
    </source>
</evidence>
<organism evidence="7 8">
    <name type="scientific">Bipolaris victoriae (strain FI3)</name>
    <name type="common">Victoria blight of oats agent</name>
    <name type="synonym">Cochliobolus victoriae</name>
    <dbReference type="NCBI Taxonomy" id="930091"/>
    <lineage>
        <taxon>Eukaryota</taxon>
        <taxon>Fungi</taxon>
        <taxon>Dikarya</taxon>
        <taxon>Ascomycota</taxon>
        <taxon>Pezizomycotina</taxon>
        <taxon>Dothideomycetes</taxon>
        <taxon>Pleosporomycetidae</taxon>
        <taxon>Pleosporales</taxon>
        <taxon>Pleosporineae</taxon>
        <taxon>Pleosporaceae</taxon>
        <taxon>Bipolaris</taxon>
    </lineage>
</organism>
<dbReference type="Pfam" id="PF05978">
    <property type="entry name" value="UNC-93"/>
    <property type="match status" value="1"/>
</dbReference>
<feature type="transmembrane region" description="Helical" evidence="6">
    <location>
        <begin position="419"/>
        <end position="437"/>
    </location>
</feature>
<gene>
    <name evidence="7" type="ORF">COCVIDRAFT_14501</name>
</gene>
<dbReference type="Proteomes" id="UP000054337">
    <property type="component" value="Unassembled WGS sequence"/>
</dbReference>
<evidence type="ECO:0000256" key="2">
    <source>
        <dbReference type="ARBA" id="ARBA00022692"/>
    </source>
</evidence>
<dbReference type="RefSeq" id="XP_014558377.1">
    <property type="nucleotide sequence ID" value="XM_014702891.1"/>
</dbReference>
<protein>
    <recommendedName>
        <fullName evidence="9">Major facilitator superfamily (MFS) profile domain-containing protein</fullName>
    </recommendedName>
</protein>
<dbReference type="GeneID" id="26251518"/>
<proteinExistence type="predicted"/>
<evidence type="ECO:0000256" key="1">
    <source>
        <dbReference type="ARBA" id="ARBA00004141"/>
    </source>
</evidence>
<evidence type="ECO:0008006" key="9">
    <source>
        <dbReference type="Google" id="ProtNLM"/>
    </source>
</evidence>
<feature type="transmembrane region" description="Helical" evidence="6">
    <location>
        <begin position="191"/>
        <end position="211"/>
    </location>
</feature>